<evidence type="ECO:0000256" key="6">
    <source>
        <dbReference type="ARBA" id="ARBA00022568"/>
    </source>
</evidence>
<dbReference type="PROSITE" id="PS00018">
    <property type="entry name" value="EF_HAND_1"/>
    <property type="match status" value="1"/>
</dbReference>
<keyword evidence="5" id="KW-1003">Cell membrane</keyword>
<dbReference type="SMART" id="SM00054">
    <property type="entry name" value="EFh"/>
    <property type="match status" value="2"/>
</dbReference>
<evidence type="ECO:0000256" key="8">
    <source>
        <dbReference type="ARBA" id="ARBA00022723"/>
    </source>
</evidence>
<dbReference type="GO" id="GO:0015369">
    <property type="term" value="F:calcium:proton antiporter activity"/>
    <property type="evidence" value="ECO:0007669"/>
    <property type="project" value="TreeGrafter"/>
</dbReference>
<dbReference type="SUPFAM" id="SSF47473">
    <property type="entry name" value="EF-hand"/>
    <property type="match status" value="1"/>
</dbReference>
<evidence type="ECO:0000256" key="2">
    <source>
        <dbReference type="ARBA" id="ARBA00008170"/>
    </source>
</evidence>
<evidence type="ECO:0000256" key="10">
    <source>
        <dbReference type="ARBA" id="ARBA00022837"/>
    </source>
</evidence>
<feature type="transmembrane region" description="Helical" evidence="17">
    <location>
        <begin position="88"/>
        <end position="104"/>
    </location>
</feature>
<keyword evidence="15 17" id="KW-0472">Membrane</keyword>
<evidence type="ECO:0000256" key="13">
    <source>
        <dbReference type="ARBA" id="ARBA00023053"/>
    </source>
</evidence>
<dbReference type="GO" id="GO:0005886">
    <property type="term" value="C:plasma membrane"/>
    <property type="evidence" value="ECO:0007669"/>
    <property type="project" value="UniProtKB-SubCell"/>
</dbReference>
<reference evidence="20" key="1">
    <citation type="submission" date="2015-03" db="EMBL/GenBank/DDBJ databases">
        <title>A transcriptome of Araucaria cunninghamii, an australian fine timber species.</title>
        <authorList>
            <person name="Jing Yi C.J.Y."/>
            <person name="Yin San L.Y.S."/>
            <person name="Abdul Karim S.S."/>
            <person name="Wan Azmi N.N."/>
            <person name="Hercus R.R."/>
            <person name="Croft L.L."/>
        </authorList>
    </citation>
    <scope>NUCLEOTIDE SEQUENCE</scope>
    <source>
        <strain evidence="20">MI0301</strain>
        <tissue evidence="20">Leaf</tissue>
    </source>
</reference>
<evidence type="ECO:0000256" key="15">
    <source>
        <dbReference type="ARBA" id="ARBA00023136"/>
    </source>
</evidence>
<feature type="domain" description="EF-hand" evidence="19">
    <location>
        <begin position="309"/>
        <end position="344"/>
    </location>
</feature>
<keyword evidence="14" id="KW-0406">Ion transport</keyword>
<dbReference type="PANTHER" id="PTHR31503">
    <property type="entry name" value="VACUOLAR CALCIUM ION TRANSPORTER"/>
    <property type="match status" value="1"/>
</dbReference>
<dbReference type="PROSITE" id="PS50222">
    <property type="entry name" value="EF_HAND_2"/>
    <property type="match status" value="2"/>
</dbReference>
<dbReference type="FunFam" id="1.20.1420.30:FF:000019">
    <property type="entry name" value="Sodium/calcium exchanger NCL2"/>
    <property type="match status" value="1"/>
</dbReference>
<keyword evidence="11 17" id="KW-1133">Transmembrane helix</keyword>
<accession>A0A0D6QSB8</accession>
<sequence length="585" mass="64040">MASLNVMRLLLTALLVLQCGLAHGAGRKRFIFQRPEMEPTPLVISDGLHGFDSRRPMMLLRDVVSVKPNSFGESYCEQTYGVLPCTKTVYGNLFLLVVYGFLMFKAASLLSDGSELLLSVMGPGIVGGLVLPILGALPDTLLIFVSGISGSKETAQQQVVIGMGLLAGSTVMLLTALWGACLVVGKCDLSSESVAIDSKDTKGFSLFGLGVTVDESTRKASWIMMATIVPFIIAQIPLIFNLKSGKHASVLVACIVALLSLLGYCLFQIFEPSVQKRRLAFLKHRHIISSILAEEQKRYGVLVKANGQPNEAAIHKVFETLDEDNDQYLSKGELHGLIIGLNIDQEIDIKESVDKIMFEFDVEQDNRLTRQEFTNGMSKWIRMATSTVGHANDDSVATDFHKKSKEELEALMDSDEESSTVVENKCKVYMKACLLLLGGAVMAGVFADPLVDAVDNFSDATNIPSFFISFIAMPLATNSSEAISALIFASRKKKRTASLTYSEIYGAVTMNNTLCLGVFLAIVYMRGLDWNFSAEVLVILVVIIVTGIMGSIYTTLKLWRCAIAFLLYPLSLVMVYVLDYILGWT</sequence>
<proteinExistence type="inferred from homology"/>
<keyword evidence="7 17" id="KW-0812">Transmembrane</keyword>
<dbReference type="GO" id="GO:0005509">
    <property type="term" value="F:calcium ion binding"/>
    <property type="evidence" value="ECO:0007669"/>
    <property type="project" value="InterPro"/>
</dbReference>
<keyword evidence="8" id="KW-0479">Metal-binding</keyword>
<dbReference type="GO" id="GO:0006874">
    <property type="term" value="P:intracellular calcium ion homeostasis"/>
    <property type="evidence" value="ECO:0007669"/>
    <property type="project" value="TreeGrafter"/>
</dbReference>
<feature type="transmembrane region" description="Helical" evidence="17">
    <location>
        <begin position="536"/>
        <end position="556"/>
    </location>
</feature>
<dbReference type="Pfam" id="PF13499">
    <property type="entry name" value="EF-hand_7"/>
    <property type="match status" value="1"/>
</dbReference>
<dbReference type="InterPro" id="IPR004713">
    <property type="entry name" value="CaH_exchang"/>
</dbReference>
<evidence type="ECO:0000256" key="7">
    <source>
        <dbReference type="ARBA" id="ARBA00022692"/>
    </source>
</evidence>
<dbReference type="InterPro" id="IPR011992">
    <property type="entry name" value="EF-hand-dom_pair"/>
</dbReference>
<dbReference type="EMBL" id="GCKF01047431">
    <property type="protein sequence ID" value="JAG93261.1"/>
    <property type="molecule type" value="Transcribed_RNA"/>
</dbReference>
<keyword evidence="10" id="KW-0106">Calcium</keyword>
<dbReference type="Gene3D" id="1.10.238.10">
    <property type="entry name" value="EF-hand"/>
    <property type="match status" value="1"/>
</dbReference>
<feature type="domain" description="EF-hand" evidence="19">
    <location>
        <begin position="348"/>
        <end position="383"/>
    </location>
</feature>
<feature type="transmembrane region" description="Helical" evidence="17">
    <location>
        <begin position="116"/>
        <end position="138"/>
    </location>
</feature>
<keyword evidence="4" id="KW-0050">Antiport</keyword>
<dbReference type="InterPro" id="IPR018247">
    <property type="entry name" value="EF_Hand_1_Ca_BS"/>
</dbReference>
<evidence type="ECO:0000256" key="18">
    <source>
        <dbReference type="SAM" id="SignalP"/>
    </source>
</evidence>
<protein>
    <recommendedName>
        <fullName evidence="19">EF-hand domain-containing protein</fullName>
    </recommendedName>
</protein>
<comment type="similarity">
    <text evidence="2">Belongs to the Ca(2+):cation antiporter (CaCA) (TC 2.A.19) family.</text>
</comment>
<feature type="transmembrane region" description="Helical" evidence="17">
    <location>
        <begin position="158"/>
        <end position="184"/>
    </location>
</feature>
<evidence type="ECO:0000256" key="16">
    <source>
        <dbReference type="ARBA" id="ARBA00023201"/>
    </source>
</evidence>
<feature type="chain" id="PRO_5002311124" description="EF-hand domain-containing protein" evidence="18">
    <location>
        <begin position="25"/>
        <end position="585"/>
    </location>
</feature>
<dbReference type="PANTHER" id="PTHR31503:SF36">
    <property type="entry name" value="SODIUM_CALCIUM EXCHANGER MEMBRANE REGION DOMAIN-CONTAINING PROTEIN"/>
    <property type="match status" value="1"/>
</dbReference>
<feature type="transmembrane region" description="Helical" evidence="17">
    <location>
        <begin position="467"/>
        <end position="489"/>
    </location>
</feature>
<evidence type="ECO:0000256" key="9">
    <source>
        <dbReference type="ARBA" id="ARBA00022737"/>
    </source>
</evidence>
<evidence type="ECO:0000256" key="1">
    <source>
        <dbReference type="ARBA" id="ARBA00004651"/>
    </source>
</evidence>
<evidence type="ECO:0000259" key="19">
    <source>
        <dbReference type="PROSITE" id="PS50222"/>
    </source>
</evidence>
<feature type="transmembrane region" description="Helical" evidence="17">
    <location>
        <begin position="428"/>
        <end position="447"/>
    </location>
</feature>
<dbReference type="Pfam" id="PF01699">
    <property type="entry name" value="Na_Ca_ex"/>
    <property type="match status" value="1"/>
</dbReference>
<feature type="transmembrane region" description="Helical" evidence="17">
    <location>
        <begin position="501"/>
        <end position="524"/>
    </location>
</feature>
<dbReference type="InterPro" id="IPR004837">
    <property type="entry name" value="NaCa_Exmemb"/>
</dbReference>
<keyword evidence="12" id="KW-0346">Stress response</keyword>
<feature type="transmembrane region" description="Helical" evidence="17">
    <location>
        <begin position="563"/>
        <end position="582"/>
    </location>
</feature>
<evidence type="ECO:0000256" key="5">
    <source>
        <dbReference type="ARBA" id="ARBA00022475"/>
    </source>
</evidence>
<keyword evidence="6" id="KW-0109">Calcium transport</keyword>
<dbReference type="CDD" id="cd00051">
    <property type="entry name" value="EFh"/>
    <property type="match status" value="1"/>
</dbReference>
<comment type="subcellular location">
    <subcellularLocation>
        <location evidence="1">Cell membrane</location>
        <topology evidence="1">Multi-pass membrane protein</topology>
    </subcellularLocation>
</comment>
<evidence type="ECO:0000313" key="20">
    <source>
        <dbReference type="EMBL" id="JAG93261.1"/>
    </source>
</evidence>
<keyword evidence="16" id="KW-0739">Sodium transport</keyword>
<dbReference type="GO" id="GO:0006814">
    <property type="term" value="P:sodium ion transport"/>
    <property type="evidence" value="ECO:0007669"/>
    <property type="project" value="UniProtKB-KW"/>
</dbReference>
<dbReference type="AlphaFoldDB" id="A0A0D6QSB8"/>
<keyword evidence="13" id="KW-0915">Sodium</keyword>
<evidence type="ECO:0000256" key="12">
    <source>
        <dbReference type="ARBA" id="ARBA00023016"/>
    </source>
</evidence>
<feature type="signal peptide" evidence="18">
    <location>
        <begin position="1"/>
        <end position="24"/>
    </location>
</feature>
<keyword evidence="18" id="KW-0732">Signal</keyword>
<keyword evidence="3" id="KW-0813">Transport</keyword>
<evidence type="ECO:0000256" key="11">
    <source>
        <dbReference type="ARBA" id="ARBA00022989"/>
    </source>
</evidence>
<feature type="transmembrane region" description="Helical" evidence="17">
    <location>
        <begin position="248"/>
        <end position="270"/>
    </location>
</feature>
<organism evidence="20">
    <name type="scientific">Araucaria cunninghamii</name>
    <name type="common">Hoop pine</name>
    <name type="synonym">Moreton Bay pine</name>
    <dbReference type="NCBI Taxonomy" id="56994"/>
    <lineage>
        <taxon>Eukaryota</taxon>
        <taxon>Viridiplantae</taxon>
        <taxon>Streptophyta</taxon>
        <taxon>Embryophyta</taxon>
        <taxon>Tracheophyta</taxon>
        <taxon>Spermatophyta</taxon>
        <taxon>Pinopsida</taxon>
        <taxon>Pinidae</taxon>
        <taxon>Conifers II</taxon>
        <taxon>Araucariales</taxon>
        <taxon>Araucariaceae</taxon>
        <taxon>Araucaria</taxon>
    </lineage>
</organism>
<dbReference type="InterPro" id="IPR002048">
    <property type="entry name" value="EF_hand_dom"/>
</dbReference>
<evidence type="ECO:0000256" key="14">
    <source>
        <dbReference type="ARBA" id="ARBA00023065"/>
    </source>
</evidence>
<evidence type="ECO:0000256" key="3">
    <source>
        <dbReference type="ARBA" id="ARBA00022448"/>
    </source>
</evidence>
<name>A0A0D6QSB8_ARACU</name>
<evidence type="ECO:0000256" key="4">
    <source>
        <dbReference type="ARBA" id="ARBA00022449"/>
    </source>
</evidence>
<evidence type="ECO:0000256" key="17">
    <source>
        <dbReference type="SAM" id="Phobius"/>
    </source>
</evidence>
<keyword evidence="9" id="KW-0677">Repeat</keyword>